<feature type="transmembrane region" description="Helical" evidence="7">
    <location>
        <begin position="247"/>
        <end position="265"/>
    </location>
</feature>
<dbReference type="PANTHER" id="PTHR43823:SF3">
    <property type="entry name" value="MULTIDRUG EXPORT PROTEIN MEPA"/>
    <property type="match status" value="1"/>
</dbReference>
<accession>A0A1H3MDC9</accession>
<dbReference type="InterPro" id="IPR002528">
    <property type="entry name" value="MATE_fam"/>
</dbReference>
<evidence type="ECO:0000313" key="8">
    <source>
        <dbReference type="EMBL" id="SDY74730.1"/>
    </source>
</evidence>
<feature type="transmembrane region" description="Helical" evidence="7">
    <location>
        <begin position="92"/>
        <end position="115"/>
    </location>
</feature>
<feature type="transmembrane region" description="Helical" evidence="7">
    <location>
        <begin position="271"/>
        <end position="295"/>
    </location>
</feature>
<keyword evidence="2" id="KW-0813">Transport</keyword>
<evidence type="ECO:0000256" key="5">
    <source>
        <dbReference type="ARBA" id="ARBA00022989"/>
    </source>
</evidence>
<dbReference type="GO" id="GO:0015297">
    <property type="term" value="F:antiporter activity"/>
    <property type="evidence" value="ECO:0007669"/>
    <property type="project" value="InterPro"/>
</dbReference>
<dbReference type="AlphaFoldDB" id="A0A1H3MDC9"/>
<evidence type="ECO:0000256" key="6">
    <source>
        <dbReference type="ARBA" id="ARBA00023136"/>
    </source>
</evidence>
<feature type="transmembrane region" description="Helical" evidence="7">
    <location>
        <begin position="366"/>
        <end position="384"/>
    </location>
</feature>
<evidence type="ECO:0000313" key="9">
    <source>
        <dbReference type="Proteomes" id="UP000199230"/>
    </source>
</evidence>
<dbReference type="STRING" id="159292.SAMN05192546_10493"/>
<keyword evidence="6 7" id="KW-0472">Membrane</keyword>
<keyword evidence="4 7" id="KW-0812">Transmembrane</keyword>
<feature type="transmembrane region" description="Helical" evidence="7">
    <location>
        <begin position="54"/>
        <end position="71"/>
    </location>
</feature>
<evidence type="ECO:0000256" key="4">
    <source>
        <dbReference type="ARBA" id="ARBA00022692"/>
    </source>
</evidence>
<sequence length="457" mass="48375">MNRESFLTEPLGKLIGKNAVPAVASMLFMALYQIIDGIMVGRRLGPEALASVNLLYPVIALLVGLAVMLGVGGNARIAILLGEGNSYRASRVLGLILVLGLGLGMVGSFLSVLLMPNILSFLGTSGELGAQAGQYLRGMSPYLAFMIAIFILEQSVRNDGQPNLASGVMAAAAVLNIALDYLFLYVLDYGIRGAGMATGISQSLGALVFIVYFIGKTYRKEEGLCFAKPDGSVGTGKTIVINGASEFFNSLAMGVVTFLINRSILMHIGGLGVAAFTLVQYVMVVGVMIITGIGNGTQPVFSYNHGAGLSGRVQGTLWRTLMIGTAVGGALFMLMSWQMKLIAELFLPGQPEAVSLTLEAASYLRWTMWFMPTAILGSIYFTALEQASKSLAIAISKGLLLPVAGLMLFPLWLGADGIWVALVATDALAVIVVLICYGFQMVDNKGKTNLNLSKTIL</sequence>
<feature type="transmembrane region" description="Helical" evidence="7">
    <location>
        <begin position="391"/>
        <end position="412"/>
    </location>
</feature>
<feature type="transmembrane region" description="Helical" evidence="7">
    <location>
        <begin position="193"/>
        <end position="214"/>
    </location>
</feature>
<proteinExistence type="predicted"/>
<reference evidence="8 9" key="1">
    <citation type="submission" date="2016-10" db="EMBL/GenBank/DDBJ databases">
        <authorList>
            <person name="de Groot N.N."/>
        </authorList>
    </citation>
    <scope>NUCLEOTIDE SEQUENCE [LARGE SCALE GENOMIC DNA]</scope>
    <source>
        <strain evidence="8 9">APO</strain>
    </source>
</reference>
<gene>
    <name evidence="8" type="ORF">SAMN05192546_10493</name>
</gene>
<evidence type="ECO:0000256" key="3">
    <source>
        <dbReference type="ARBA" id="ARBA00022475"/>
    </source>
</evidence>
<dbReference type="InterPro" id="IPR048279">
    <property type="entry name" value="MdtK-like"/>
</dbReference>
<protein>
    <submittedName>
        <fullName evidence="8">Putative efflux protein, MATE family</fullName>
    </submittedName>
</protein>
<dbReference type="PIRSF" id="PIRSF006603">
    <property type="entry name" value="DinF"/>
    <property type="match status" value="1"/>
</dbReference>
<dbReference type="EMBL" id="FNPV01000004">
    <property type="protein sequence ID" value="SDY74730.1"/>
    <property type="molecule type" value="Genomic_DNA"/>
</dbReference>
<dbReference type="RefSeq" id="WP_093312538.1">
    <property type="nucleotide sequence ID" value="NZ_FNPV01000004.1"/>
</dbReference>
<feature type="transmembrane region" description="Helical" evidence="7">
    <location>
        <begin position="418"/>
        <end position="439"/>
    </location>
</feature>
<keyword evidence="9" id="KW-1185">Reference proteome</keyword>
<dbReference type="GO" id="GO:0042910">
    <property type="term" value="F:xenobiotic transmembrane transporter activity"/>
    <property type="evidence" value="ECO:0007669"/>
    <property type="project" value="InterPro"/>
</dbReference>
<feature type="transmembrane region" description="Helical" evidence="7">
    <location>
        <begin position="20"/>
        <end position="42"/>
    </location>
</feature>
<dbReference type="OrthoDB" id="305360at2"/>
<feature type="transmembrane region" description="Helical" evidence="7">
    <location>
        <begin position="135"/>
        <end position="152"/>
    </location>
</feature>
<evidence type="ECO:0000256" key="7">
    <source>
        <dbReference type="SAM" id="Phobius"/>
    </source>
</evidence>
<dbReference type="Proteomes" id="UP000199230">
    <property type="component" value="Unassembled WGS sequence"/>
</dbReference>
<keyword evidence="5 7" id="KW-1133">Transmembrane helix</keyword>
<dbReference type="GO" id="GO:0005886">
    <property type="term" value="C:plasma membrane"/>
    <property type="evidence" value="ECO:0007669"/>
    <property type="project" value="UniProtKB-SubCell"/>
</dbReference>
<organism evidence="8 9">
    <name type="scientific">Tindallia californiensis</name>
    <dbReference type="NCBI Taxonomy" id="159292"/>
    <lineage>
        <taxon>Bacteria</taxon>
        <taxon>Bacillati</taxon>
        <taxon>Bacillota</taxon>
        <taxon>Clostridia</taxon>
        <taxon>Peptostreptococcales</taxon>
        <taxon>Tindalliaceae</taxon>
        <taxon>Tindallia</taxon>
    </lineage>
</organism>
<dbReference type="PANTHER" id="PTHR43823">
    <property type="entry name" value="SPORULATION PROTEIN YKVU"/>
    <property type="match status" value="1"/>
</dbReference>
<feature type="transmembrane region" description="Helical" evidence="7">
    <location>
        <begin position="164"/>
        <end position="187"/>
    </location>
</feature>
<feature type="transmembrane region" description="Helical" evidence="7">
    <location>
        <begin position="316"/>
        <end position="337"/>
    </location>
</feature>
<keyword evidence="3" id="KW-1003">Cell membrane</keyword>
<comment type="subcellular location">
    <subcellularLocation>
        <location evidence="1">Cell membrane</location>
        <topology evidence="1">Multi-pass membrane protein</topology>
    </subcellularLocation>
</comment>
<name>A0A1H3MDC9_9FIRM</name>
<dbReference type="Pfam" id="PF01554">
    <property type="entry name" value="MatE"/>
    <property type="match status" value="2"/>
</dbReference>
<dbReference type="InterPro" id="IPR051327">
    <property type="entry name" value="MATE_MepA_subfamily"/>
</dbReference>
<evidence type="ECO:0000256" key="1">
    <source>
        <dbReference type="ARBA" id="ARBA00004651"/>
    </source>
</evidence>
<evidence type="ECO:0000256" key="2">
    <source>
        <dbReference type="ARBA" id="ARBA00022448"/>
    </source>
</evidence>